<dbReference type="OrthoDB" id="8941387at2759"/>
<dbReference type="InterPro" id="IPR031500">
    <property type="entry name" value="SNORC"/>
</dbReference>
<protein>
    <submittedName>
        <fullName evidence="4">Protein SNORC</fullName>
    </submittedName>
</protein>
<dbReference type="Pfam" id="PF15756">
    <property type="entry name" value="DUF4690"/>
    <property type="match status" value="1"/>
</dbReference>
<keyword evidence="1" id="KW-0472">Membrane</keyword>
<dbReference type="PANTHER" id="PTHR28453">
    <property type="entry name" value="PROTEIN SNORC"/>
    <property type="match status" value="1"/>
</dbReference>
<keyword evidence="1" id="KW-0812">Transmembrane</keyword>
<evidence type="ECO:0000256" key="1">
    <source>
        <dbReference type="SAM" id="Phobius"/>
    </source>
</evidence>
<name>A0A6P3VM71_CLUHA</name>
<proteinExistence type="predicted"/>
<sequence length="122" mass="12846">MAIYSHSSSSGSRLILLALLGLCVALTRTETVADPNPTLQSDNQDTLSGGGALDVTTKDPFQELTENTFTFDYEDMTHPTATEEDEGVLGPGAITAIVIAVFLGASVLLALIVITLRKFTAS</sequence>
<dbReference type="Proteomes" id="UP000515152">
    <property type="component" value="Chromosome 22"/>
</dbReference>
<feature type="chain" id="PRO_5027842703" evidence="2">
    <location>
        <begin position="30"/>
        <end position="122"/>
    </location>
</feature>
<dbReference type="CTD" id="389084"/>
<keyword evidence="1" id="KW-1133">Transmembrane helix</keyword>
<dbReference type="GeneID" id="105893793"/>
<organism evidence="3 4">
    <name type="scientific">Clupea harengus</name>
    <name type="common">Atlantic herring</name>
    <dbReference type="NCBI Taxonomy" id="7950"/>
    <lineage>
        <taxon>Eukaryota</taxon>
        <taxon>Metazoa</taxon>
        <taxon>Chordata</taxon>
        <taxon>Craniata</taxon>
        <taxon>Vertebrata</taxon>
        <taxon>Euteleostomi</taxon>
        <taxon>Actinopterygii</taxon>
        <taxon>Neopterygii</taxon>
        <taxon>Teleostei</taxon>
        <taxon>Clupei</taxon>
        <taxon>Clupeiformes</taxon>
        <taxon>Clupeoidei</taxon>
        <taxon>Clupeidae</taxon>
        <taxon>Clupea</taxon>
    </lineage>
</organism>
<dbReference type="AlphaFoldDB" id="A0A6P3VM71"/>
<accession>A0A6P3VM71</accession>
<dbReference type="RefSeq" id="XP_012675705.1">
    <property type="nucleotide sequence ID" value="XM_012820251.2"/>
</dbReference>
<evidence type="ECO:0000256" key="2">
    <source>
        <dbReference type="SAM" id="SignalP"/>
    </source>
</evidence>
<evidence type="ECO:0000313" key="4">
    <source>
        <dbReference type="RefSeq" id="XP_012675705.1"/>
    </source>
</evidence>
<feature type="signal peptide" evidence="2">
    <location>
        <begin position="1"/>
        <end position="29"/>
    </location>
</feature>
<evidence type="ECO:0000313" key="3">
    <source>
        <dbReference type="Proteomes" id="UP000515152"/>
    </source>
</evidence>
<dbReference type="PANTHER" id="PTHR28453:SF1">
    <property type="entry name" value="PROTEIN SNORC"/>
    <property type="match status" value="1"/>
</dbReference>
<dbReference type="GO" id="GO:0051216">
    <property type="term" value="P:cartilage development"/>
    <property type="evidence" value="ECO:0007669"/>
    <property type="project" value="InterPro"/>
</dbReference>
<keyword evidence="2" id="KW-0732">Signal</keyword>
<feature type="transmembrane region" description="Helical" evidence="1">
    <location>
        <begin position="93"/>
        <end position="116"/>
    </location>
</feature>
<dbReference type="KEGG" id="char:105893793"/>
<keyword evidence="3" id="KW-1185">Reference proteome</keyword>
<reference evidence="4" key="1">
    <citation type="submission" date="2025-08" db="UniProtKB">
        <authorList>
            <consortium name="RefSeq"/>
        </authorList>
    </citation>
    <scope>IDENTIFICATION</scope>
</reference>
<gene>
    <name evidence="4" type="primary">snorc</name>
</gene>